<reference evidence="2" key="1">
    <citation type="submission" date="2021-03" db="EMBL/GenBank/DDBJ databases">
        <title>Draft genome sequence of rust myrtle Austropuccinia psidii MF-1, a brazilian biotype.</title>
        <authorList>
            <person name="Quecine M.C."/>
            <person name="Pachon D.M.R."/>
            <person name="Bonatelli M.L."/>
            <person name="Correr F.H."/>
            <person name="Franceschini L.M."/>
            <person name="Leite T.F."/>
            <person name="Margarido G.R.A."/>
            <person name="Almeida C.A."/>
            <person name="Ferrarezi J.A."/>
            <person name="Labate C.A."/>
        </authorList>
    </citation>
    <scope>NUCLEOTIDE SEQUENCE</scope>
    <source>
        <strain evidence="2">MF-1</strain>
    </source>
</reference>
<dbReference type="AlphaFoldDB" id="A0A9Q3CGS8"/>
<sequence>MPEPKITDGGGAEGEESVSSVIPEASYGPQFGPNPSPKTFLAILGKVRFLWSWTLSMGPGHLNEEFIHGYFYGLMDPLEVWPKGLNLVLGGSSNPHRPQKLGQIKDQRIPKRAKTAPHHQFINNSHGIGQDPKHSRESKMAKNHNSGQFQGQWGQAPSLDNAKVQ</sequence>
<accession>A0A9Q3CGS8</accession>
<evidence type="ECO:0000313" key="2">
    <source>
        <dbReference type="EMBL" id="MBW0483769.1"/>
    </source>
</evidence>
<evidence type="ECO:0000313" key="3">
    <source>
        <dbReference type="Proteomes" id="UP000765509"/>
    </source>
</evidence>
<gene>
    <name evidence="2" type="ORF">O181_023484</name>
</gene>
<keyword evidence="3" id="KW-1185">Reference proteome</keyword>
<comment type="caution">
    <text evidence="2">The sequence shown here is derived from an EMBL/GenBank/DDBJ whole genome shotgun (WGS) entry which is preliminary data.</text>
</comment>
<proteinExistence type="predicted"/>
<dbReference type="EMBL" id="AVOT02007378">
    <property type="protein sequence ID" value="MBW0483769.1"/>
    <property type="molecule type" value="Genomic_DNA"/>
</dbReference>
<feature type="compositionally biased region" description="Polar residues" evidence="1">
    <location>
        <begin position="143"/>
        <end position="155"/>
    </location>
</feature>
<protein>
    <submittedName>
        <fullName evidence="2">Uncharacterized protein</fullName>
    </submittedName>
</protein>
<feature type="region of interest" description="Disordered" evidence="1">
    <location>
        <begin position="1"/>
        <end position="30"/>
    </location>
</feature>
<name>A0A9Q3CGS8_9BASI</name>
<organism evidence="2 3">
    <name type="scientific">Austropuccinia psidii MF-1</name>
    <dbReference type="NCBI Taxonomy" id="1389203"/>
    <lineage>
        <taxon>Eukaryota</taxon>
        <taxon>Fungi</taxon>
        <taxon>Dikarya</taxon>
        <taxon>Basidiomycota</taxon>
        <taxon>Pucciniomycotina</taxon>
        <taxon>Pucciniomycetes</taxon>
        <taxon>Pucciniales</taxon>
        <taxon>Sphaerophragmiaceae</taxon>
        <taxon>Austropuccinia</taxon>
    </lineage>
</organism>
<feature type="region of interest" description="Disordered" evidence="1">
    <location>
        <begin position="113"/>
        <end position="165"/>
    </location>
</feature>
<dbReference type="Proteomes" id="UP000765509">
    <property type="component" value="Unassembled WGS sequence"/>
</dbReference>
<evidence type="ECO:0000256" key="1">
    <source>
        <dbReference type="SAM" id="MobiDB-lite"/>
    </source>
</evidence>
<feature type="compositionally biased region" description="Basic and acidic residues" evidence="1">
    <location>
        <begin position="131"/>
        <end position="140"/>
    </location>
</feature>